<proteinExistence type="predicted"/>
<feature type="transmembrane region" description="Helical" evidence="1">
    <location>
        <begin position="97"/>
        <end position="121"/>
    </location>
</feature>
<keyword evidence="1" id="KW-0472">Membrane</keyword>
<dbReference type="Proteomes" id="UP000230233">
    <property type="component" value="Chromosome II"/>
</dbReference>
<keyword evidence="1" id="KW-1133">Transmembrane helix</keyword>
<dbReference type="EMBL" id="PDUG01000002">
    <property type="protein sequence ID" value="PIC49339.1"/>
    <property type="molecule type" value="Genomic_DNA"/>
</dbReference>
<keyword evidence="3" id="KW-1185">Reference proteome</keyword>
<reference evidence="3" key="1">
    <citation type="submission" date="2017-10" db="EMBL/GenBank/DDBJ databases">
        <title>Rapid genome shrinkage in a self-fertile nematode reveals novel sperm competition proteins.</title>
        <authorList>
            <person name="Yin D."/>
            <person name="Schwarz E.M."/>
            <person name="Thomas C.G."/>
            <person name="Felde R.L."/>
            <person name="Korf I.F."/>
            <person name="Cutter A.D."/>
            <person name="Schartner C.M."/>
            <person name="Ralston E.J."/>
            <person name="Meyer B.J."/>
            <person name="Haag E.S."/>
        </authorList>
    </citation>
    <scope>NUCLEOTIDE SEQUENCE [LARGE SCALE GENOMIC DNA]</scope>
    <source>
        <strain evidence="3">JU1422</strain>
    </source>
</reference>
<protein>
    <submittedName>
        <fullName evidence="2">Uncharacterized protein</fullName>
    </submittedName>
</protein>
<evidence type="ECO:0000313" key="2">
    <source>
        <dbReference type="EMBL" id="PIC49339.1"/>
    </source>
</evidence>
<dbReference type="AlphaFoldDB" id="A0A2G5VC26"/>
<evidence type="ECO:0000256" key="1">
    <source>
        <dbReference type="SAM" id="Phobius"/>
    </source>
</evidence>
<comment type="caution">
    <text evidence="2">The sequence shown here is derived from an EMBL/GenBank/DDBJ whole genome shotgun (WGS) entry which is preliminary data.</text>
</comment>
<gene>
    <name evidence="2" type="primary">Cnig_chr_II.g7978</name>
    <name evidence="2" type="ORF">B9Z55_007978</name>
</gene>
<sequence>MASQLAPKCPTEVASNGTTFFAAFFQGLFEHKLTPADTIQSSKNFFNSCPPAVKELLKKACNDFYAVSDKNKDEGVFGNMFCCKANEICFPPFYTQIWFFAACGGFVLLLIIIILVVIICCSKK</sequence>
<keyword evidence="1" id="KW-0812">Transmembrane</keyword>
<name>A0A2G5VC26_9PELO</name>
<organism evidence="2 3">
    <name type="scientific">Caenorhabditis nigoni</name>
    <dbReference type="NCBI Taxonomy" id="1611254"/>
    <lineage>
        <taxon>Eukaryota</taxon>
        <taxon>Metazoa</taxon>
        <taxon>Ecdysozoa</taxon>
        <taxon>Nematoda</taxon>
        <taxon>Chromadorea</taxon>
        <taxon>Rhabditida</taxon>
        <taxon>Rhabditina</taxon>
        <taxon>Rhabditomorpha</taxon>
        <taxon>Rhabditoidea</taxon>
        <taxon>Rhabditidae</taxon>
        <taxon>Peloderinae</taxon>
        <taxon>Caenorhabditis</taxon>
    </lineage>
</organism>
<accession>A0A2G5VC26</accession>
<evidence type="ECO:0000313" key="3">
    <source>
        <dbReference type="Proteomes" id="UP000230233"/>
    </source>
</evidence>